<name>A0A8X7ZKN7_POPTO</name>
<dbReference type="EMBL" id="JAAWWB010000013">
    <property type="protein sequence ID" value="KAG6767943.1"/>
    <property type="molecule type" value="Genomic_DNA"/>
</dbReference>
<protein>
    <submittedName>
        <fullName evidence="1">Uncharacterized protein</fullName>
    </submittedName>
</protein>
<reference evidence="1" key="1">
    <citation type="journal article" date="2020" name="bioRxiv">
        <title>Hybrid origin of Populus tomentosa Carr. identified through genome sequencing and phylogenomic analysis.</title>
        <authorList>
            <person name="An X."/>
            <person name="Gao K."/>
            <person name="Chen Z."/>
            <person name="Li J."/>
            <person name="Yang X."/>
            <person name="Yang X."/>
            <person name="Zhou J."/>
            <person name="Guo T."/>
            <person name="Zhao T."/>
            <person name="Huang S."/>
            <person name="Miao D."/>
            <person name="Khan W.U."/>
            <person name="Rao P."/>
            <person name="Ye M."/>
            <person name="Lei B."/>
            <person name="Liao W."/>
            <person name="Wang J."/>
            <person name="Ji L."/>
            <person name="Li Y."/>
            <person name="Guo B."/>
            <person name="Mustafa N.S."/>
            <person name="Li S."/>
            <person name="Yun Q."/>
            <person name="Keller S.R."/>
            <person name="Mao J."/>
            <person name="Zhang R."/>
            <person name="Strauss S.H."/>
        </authorList>
    </citation>
    <scope>NUCLEOTIDE SEQUENCE</scope>
    <source>
        <strain evidence="1">GM15</strain>
        <tissue evidence="1">Leaf</tissue>
    </source>
</reference>
<keyword evidence="2" id="KW-1185">Reference proteome</keyword>
<comment type="caution">
    <text evidence="1">The sequence shown here is derived from an EMBL/GenBank/DDBJ whole genome shotgun (WGS) entry which is preliminary data.</text>
</comment>
<dbReference type="OrthoDB" id="850984at2759"/>
<accession>A0A8X7ZKN7</accession>
<evidence type="ECO:0000313" key="2">
    <source>
        <dbReference type="Proteomes" id="UP000886885"/>
    </source>
</evidence>
<organism evidence="1 2">
    <name type="scientific">Populus tomentosa</name>
    <name type="common">Chinese white poplar</name>
    <dbReference type="NCBI Taxonomy" id="118781"/>
    <lineage>
        <taxon>Eukaryota</taxon>
        <taxon>Viridiplantae</taxon>
        <taxon>Streptophyta</taxon>
        <taxon>Embryophyta</taxon>
        <taxon>Tracheophyta</taxon>
        <taxon>Spermatophyta</taxon>
        <taxon>Magnoliopsida</taxon>
        <taxon>eudicotyledons</taxon>
        <taxon>Gunneridae</taxon>
        <taxon>Pentapetalae</taxon>
        <taxon>rosids</taxon>
        <taxon>fabids</taxon>
        <taxon>Malpighiales</taxon>
        <taxon>Salicaceae</taxon>
        <taxon>Saliceae</taxon>
        <taxon>Populus</taxon>
    </lineage>
</organism>
<dbReference type="AlphaFoldDB" id="A0A8X7ZKN7"/>
<gene>
    <name evidence="1" type="ORF">POTOM_026834</name>
</gene>
<dbReference type="Proteomes" id="UP000886885">
    <property type="component" value="Chromosome 7A"/>
</dbReference>
<sequence>MISICSEIAPEHVMCNLLEKDRKEMMLVLVFDLLTRMMYKIYIGTRRPRGQGLVYYLCHPTFAMTGALAWQVNHYLNKIIIFVFGGEIARGFPGFSPLVSVSRFLFALPYNPWLTLIARPDSS</sequence>
<proteinExistence type="predicted"/>
<evidence type="ECO:0000313" key="1">
    <source>
        <dbReference type="EMBL" id="KAG6767943.1"/>
    </source>
</evidence>